<evidence type="ECO:0008006" key="15">
    <source>
        <dbReference type="Google" id="ProtNLM"/>
    </source>
</evidence>
<dbReference type="InterPro" id="IPR055074">
    <property type="entry name" value="NOMO1-3_2nd"/>
</dbReference>
<gene>
    <name evidence="13" type="ORF">L596_019098</name>
</gene>
<proteinExistence type="predicted"/>
<evidence type="ECO:0000256" key="7">
    <source>
        <dbReference type="SAM" id="SignalP"/>
    </source>
</evidence>
<evidence type="ECO:0000259" key="12">
    <source>
        <dbReference type="Pfam" id="PF23194"/>
    </source>
</evidence>
<dbReference type="InterPro" id="IPR055075">
    <property type="entry name" value="NOMO-like_N"/>
</dbReference>
<feature type="domain" description="NOMO-like ninth beta-sandwich" evidence="9">
    <location>
        <begin position="716"/>
        <end position="787"/>
    </location>
</feature>
<evidence type="ECO:0000256" key="5">
    <source>
        <dbReference type="ARBA" id="ARBA00022989"/>
    </source>
</evidence>
<dbReference type="InterPro" id="IPR055073">
    <property type="entry name" value="NOMO1-like_9th"/>
</dbReference>
<evidence type="ECO:0000259" key="9">
    <source>
        <dbReference type="Pfam" id="PF22902"/>
    </source>
</evidence>
<evidence type="ECO:0000259" key="10">
    <source>
        <dbReference type="Pfam" id="PF22904"/>
    </source>
</evidence>
<feature type="signal peptide" evidence="7">
    <location>
        <begin position="1"/>
        <end position="22"/>
    </location>
</feature>
<dbReference type="Gene3D" id="2.60.40.1120">
    <property type="entry name" value="Carboxypeptidase-like, regulatory domain"/>
    <property type="match status" value="1"/>
</dbReference>
<accession>A0A4U5N8J1</accession>
<feature type="domain" description="NOMO-like N-terminal beta-sandwich" evidence="8">
    <location>
        <begin position="28"/>
        <end position="112"/>
    </location>
</feature>
<feature type="chain" id="PRO_5020689653" description="ER membrane protein complex subunit 7 beta-sandwich domain-containing protein" evidence="7">
    <location>
        <begin position="23"/>
        <end position="1133"/>
    </location>
</feature>
<dbReference type="SUPFAM" id="SSF49464">
    <property type="entry name" value="Carboxypeptidase regulatory domain-like"/>
    <property type="match status" value="1"/>
</dbReference>
<comment type="caution">
    <text evidence="13">The sequence shown here is derived from an EMBL/GenBank/DDBJ whole genome shotgun (WGS) entry which is preliminary data.</text>
</comment>
<evidence type="ECO:0000256" key="4">
    <source>
        <dbReference type="ARBA" id="ARBA00022824"/>
    </source>
</evidence>
<name>A0A4U5N8J1_STECR</name>
<dbReference type="InterPro" id="IPR056190">
    <property type="entry name" value="NOMO_5th"/>
</dbReference>
<keyword evidence="5" id="KW-1133">Transmembrane helix</keyword>
<evidence type="ECO:0000256" key="2">
    <source>
        <dbReference type="ARBA" id="ARBA00022692"/>
    </source>
</evidence>
<dbReference type="InterPro" id="IPR051417">
    <property type="entry name" value="SDr/BOS_complex"/>
</dbReference>
<dbReference type="PANTHER" id="PTHR23303">
    <property type="entry name" value="CARBOXYPEPTIDASE REGULATORY REGION-CONTAINING"/>
    <property type="match status" value="1"/>
</dbReference>
<evidence type="ECO:0000256" key="1">
    <source>
        <dbReference type="ARBA" id="ARBA00004115"/>
    </source>
</evidence>
<feature type="domain" description="NOMO seventh transthyretin-like" evidence="11">
    <location>
        <begin position="558"/>
        <end position="624"/>
    </location>
</feature>
<reference evidence="13 14" key="2">
    <citation type="journal article" date="2019" name="G3 (Bethesda)">
        <title>Hybrid Assembly of the Genome of the Entomopathogenic Nematode Steinernema carpocapsae Identifies the X-Chromosome.</title>
        <authorList>
            <person name="Serra L."/>
            <person name="Macchietto M."/>
            <person name="Macias-Munoz A."/>
            <person name="McGill C.J."/>
            <person name="Rodriguez I.M."/>
            <person name="Rodriguez B."/>
            <person name="Murad R."/>
            <person name="Mortazavi A."/>
        </authorList>
    </citation>
    <scope>NUCLEOTIDE SEQUENCE [LARGE SCALE GENOMIC DNA]</scope>
    <source>
        <strain evidence="13 14">ALL</strain>
    </source>
</reference>
<organism evidence="13 14">
    <name type="scientific">Steinernema carpocapsae</name>
    <name type="common">Entomopathogenic nematode</name>
    <dbReference type="NCBI Taxonomy" id="34508"/>
    <lineage>
        <taxon>Eukaryota</taxon>
        <taxon>Metazoa</taxon>
        <taxon>Ecdysozoa</taxon>
        <taxon>Nematoda</taxon>
        <taxon>Chromadorea</taxon>
        <taxon>Rhabditida</taxon>
        <taxon>Tylenchina</taxon>
        <taxon>Panagrolaimomorpha</taxon>
        <taxon>Strongyloidoidea</taxon>
        <taxon>Steinernematidae</taxon>
        <taxon>Steinernema</taxon>
    </lineage>
</organism>
<evidence type="ECO:0000313" key="13">
    <source>
        <dbReference type="EMBL" id="TKR78261.1"/>
    </source>
</evidence>
<dbReference type="Pfam" id="PF22902">
    <property type="entry name" value="NOMO1-like_9th"/>
    <property type="match status" value="1"/>
</dbReference>
<keyword evidence="3 7" id="KW-0732">Signal</keyword>
<keyword evidence="4" id="KW-0256">Endoplasmic reticulum</keyword>
<dbReference type="EMBL" id="AZBU02000005">
    <property type="protein sequence ID" value="TKR78261.1"/>
    <property type="molecule type" value="Genomic_DNA"/>
</dbReference>
<dbReference type="Pfam" id="PF22904">
    <property type="entry name" value="NOMO1-like_2nd"/>
    <property type="match status" value="1"/>
</dbReference>
<dbReference type="Pfam" id="PF23194">
    <property type="entry name" value="NOMO_5th"/>
    <property type="match status" value="1"/>
</dbReference>
<evidence type="ECO:0000256" key="6">
    <source>
        <dbReference type="ARBA" id="ARBA00023136"/>
    </source>
</evidence>
<dbReference type="InterPro" id="IPR008969">
    <property type="entry name" value="CarboxyPept-like_regulatory"/>
</dbReference>
<dbReference type="STRING" id="34508.A0A4U5N8J1"/>
<evidence type="ECO:0000259" key="11">
    <source>
        <dbReference type="Pfam" id="PF23141"/>
    </source>
</evidence>
<dbReference type="AlphaFoldDB" id="A0A4U5N8J1"/>
<keyword evidence="2" id="KW-0812">Transmembrane</keyword>
<dbReference type="Pfam" id="PF23141">
    <property type="entry name" value="Ig_NOMO"/>
    <property type="match status" value="1"/>
</dbReference>
<sequence>MTLNWAPQVLLLLCAVGAIVKANVYTCGGFVKSDVPIDYSQIRVKLLTPEGNLKTDVDVTPNNGYYMIPVYSKAQYEIRVSAPEGWIFEPAAISVKIDGETDMCSQGKDMNFVLSGFAIQGHVKSGESGGPEGIPLTLSTEGGQVVAETETRVGGSYSFNAKPGRYLVATSDHSSQCIERGQTVVEVKDKPVVAKPDLKISGHRLSFLVSNKGIPVGGVSVVATSDSGFGSQAKCLAQPKEVVVGGKSVCTLVTGSNGIATLPCSPPGKYSAQAFYKSSKDESVRFEFKPNTLDFEMLSEAKLVPFEVTGFATRGRIVAGGKSVQNARVKVNGELTEAVTDETGAFELRLAEGTHTFEIEKEDMEFPSVSKELSMSKALIGDIVASKINVCGSVQLDDDDGTEVKVHFIDKSGKRITTKTTGKFCMKLAPGTYIITAEVASGVVVTPKSHEVSLTSEPLKGITFTQFTASATVALKCIGDCSDVSVELTGSTGLSKREKGKASITFTGLSPDSYKLRVIDNDQFCWEKSELNFAIERSDVKDLVFVQSGFRSIISLFHAGKITWKKSLENAVSGTFDGVQGENKFCVPSTGSYLVSVESCHQFARPEYTFTVPVKERLTITAAKSAVSAIIKTKHAVLKSDITLLIKTSEGNETVAVSSTISDKEYEFKFFVPQNLKGSEVTIVPQSSDYLFAPTSSSFKFSGSCQFSIATFEADKGMYLEGKVEPAVGGVQISAPHKTDANLVFKAVTDSNGKYKIGPVRKLEDFYVSAELEGYKFAATNNQGVFKTVKLSQLKIVAVDSMSSKPLADVLVSLSGVDNYRSNNIIDKTGKINFVGLAPGQYFLRPFLQEYDFEPKMIPVTIREGEEEELKLAGVQVAYSIFGKVTQIAGEPVPSVSVEAVSEQCQNLQAEDVTAADGSYRLRGLQPKCLYRMALKDQQGNRLESYPSHYDVEVQNDNVFKKNYFLSYMEKQMEIFGTVDFLGGVKPPNHYHIGLYKDDEYVHRTTVTWPSTIFFFANLSVDGSEYSVRLESEGVPSLERSDSSKMTFVADRTFKAVKLVVQPHRRSADLEIPRSSLAGLLLLAVITFVIFNHSKIIPYALSITQAVMERLEAGRMVGGTNGQNSSGRSKPRK</sequence>
<dbReference type="Pfam" id="PF22898">
    <property type="entry name" value="NOMO1-like_1st"/>
    <property type="match status" value="1"/>
</dbReference>
<keyword evidence="14" id="KW-1185">Reference proteome</keyword>
<evidence type="ECO:0000259" key="8">
    <source>
        <dbReference type="Pfam" id="PF22898"/>
    </source>
</evidence>
<dbReference type="OrthoDB" id="10263633at2759"/>
<dbReference type="GO" id="GO:0005789">
    <property type="term" value="C:endoplasmic reticulum membrane"/>
    <property type="evidence" value="ECO:0007669"/>
    <property type="project" value="UniProtKB-SubCell"/>
</dbReference>
<protein>
    <recommendedName>
        <fullName evidence="15">ER membrane protein complex subunit 7 beta-sandwich domain-containing protein</fullName>
    </recommendedName>
</protein>
<dbReference type="PANTHER" id="PTHR23303:SF14">
    <property type="entry name" value="BOS COMPLEX SUBUNIT NOMO1-RELATED"/>
    <property type="match status" value="1"/>
</dbReference>
<comment type="subcellular location">
    <subcellularLocation>
        <location evidence="1">Endoplasmic reticulum membrane</location>
        <topology evidence="1">Single-pass type I membrane protein</topology>
    </subcellularLocation>
</comment>
<dbReference type="InterPro" id="IPR056319">
    <property type="entry name" value="NOMO_7th"/>
</dbReference>
<evidence type="ECO:0000313" key="14">
    <source>
        <dbReference type="Proteomes" id="UP000298663"/>
    </source>
</evidence>
<feature type="domain" description="NOMO fifth transthyretin-like" evidence="12">
    <location>
        <begin position="389"/>
        <end position="464"/>
    </location>
</feature>
<dbReference type="Proteomes" id="UP000298663">
    <property type="component" value="Unassembled WGS sequence"/>
</dbReference>
<reference evidence="13 14" key="1">
    <citation type="journal article" date="2015" name="Genome Biol.">
        <title>Comparative genomics of Steinernema reveals deeply conserved gene regulatory networks.</title>
        <authorList>
            <person name="Dillman A.R."/>
            <person name="Macchietto M."/>
            <person name="Porter C.F."/>
            <person name="Rogers A."/>
            <person name="Williams B."/>
            <person name="Antoshechkin I."/>
            <person name="Lee M.M."/>
            <person name="Goodwin Z."/>
            <person name="Lu X."/>
            <person name="Lewis E.E."/>
            <person name="Goodrich-Blair H."/>
            <person name="Stock S.P."/>
            <person name="Adams B.J."/>
            <person name="Sternberg P.W."/>
            <person name="Mortazavi A."/>
        </authorList>
    </citation>
    <scope>NUCLEOTIDE SEQUENCE [LARGE SCALE GENOMIC DNA]</scope>
    <source>
        <strain evidence="13 14">ALL</strain>
    </source>
</reference>
<evidence type="ECO:0000256" key="3">
    <source>
        <dbReference type="ARBA" id="ARBA00022729"/>
    </source>
</evidence>
<feature type="domain" description="NOMO second beta-sandwich" evidence="10">
    <location>
        <begin position="115"/>
        <end position="200"/>
    </location>
</feature>
<keyword evidence="6" id="KW-0472">Membrane</keyword>